<dbReference type="InterPro" id="IPR002869">
    <property type="entry name" value="Pyrv_flavodox_OxRed_cen"/>
</dbReference>
<dbReference type="eggNOG" id="COG1014">
    <property type="taxonomic scope" value="Bacteria"/>
</dbReference>
<protein>
    <submittedName>
        <fullName evidence="4">2-oxoacid:acceptor oxidoreductase, alpha subunit</fullName>
    </submittedName>
</protein>
<evidence type="ECO:0000313" key="5">
    <source>
        <dbReference type="Proteomes" id="UP000004892"/>
    </source>
</evidence>
<dbReference type="EMBL" id="ADMC01000028">
    <property type="protein sequence ID" value="EHP45685.1"/>
    <property type="molecule type" value="Genomic_DNA"/>
</dbReference>
<sequence length="637" mass="69806">MFYNIKFSLKTNKIKNLKEDYFVMNQETEVIEKQDVVIRFSGDSGDGMQLTGQQFSDTAALFGNDVSTFPDYPAEIRAPQGTVGGVSGFQVHIGEEHITTPGDFADVLVAMNPAALKANLRWAKKAGTIILDTDAFTDKHLERAGYTSNPLTDHSLDDYNVIAVNITKLTIEALKETGLDQKSVLRCKNMFALGMTYWMFERSVEHTEAFFDMKFAKKPSIASANKLVLRAGYNYAANVHALAVHFKVAPAHIEKGKYRTITGNKATAWGLLAAAEKAGLPLFCGSYPITPATDILQELALRRDLGAKTYQAEDEIGGICTAIGASYAGNFAVTTTSGPGLALKSEACGLAVMAELPLVIVDVQRGGPSTGLPTKTEQSDLMQALYGRNGESPMPVIAASTSGNCFDYAFIAGKIALEHMTPVILLTDGFLANGAQPWLIPSMAKLPEIKIRRAKEGDNYQPYARDPETLARTWAVPGTKGLEHRIGGLEKMNITGTISYVPENHQVMTDLRQEKVARIANYIPQQEVFGNPEGGEVLVVGWGGTYGHLFSAVKELRKEGKDVSLAHFNYINPLPKNTQEVLAKFKKILVCELNLGQFAAYLRSKYPEFTYQQYNKVAGLPFTVLEIKEEVNKLMND</sequence>
<dbReference type="Proteomes" id="UP000004892">
    <property type="component" value="Unassembled WGS sequence"/>
</dbReference>
<name>H1DK71_9BACT</name>
<dbReference type="Pfam" id="PF01558">
    <property type="entry name" value="POR"/>
    <property type="match status" value="1"/>
</dbReference>
<dbReference type="AlphaFoldDB" id="H1DK71"/>
<dbReference type="Gene3D" id="3.40.50.920">
    <property type="match status" value="1"/>
</dbReference>
<dbReference type="SUPFAM" id="SSF52518">
    <property type="entry name" value="Thiamin diphosphate-binding fold (THDP-binding)"/>
    <property type="match status" value="1"/>
</dbReference>
<dbReference type="NCBIfam" id="TIGR03710">
    <property type="entry name" value="OAFO_sf"/>
    <property type="match status" value="1"/>
</dbReference>
<organism evidence="4 5">
    <name type="scientific">Odoribacter laneus YIT 12061</name>
    <dbReference type="NCBI Taxonomy" id="742817"/>
    <lineage>
        <taxon>Bacteria</taxon>
        <taxon>Pseudomonadati</taxon>
        <taxon>Bacteroidota</taxon>
        <taxon>Bacteroidia</taxon>
        <taxon>Bacteroidales</taxon>
        <taxon>Odoribacteraceae</taxon>
        <taxon>Odoribacter</taxon>
    </lineage>
</organism>
<evidence type="ECO:0000259" key="3">
    <source>
        <dbReference type="Pfam" id="PF01855"/>
    </source>
</evidence>
<feature type="domain" description="Pyruvate flavodoxin/ferredoxin oxidoreductase pyrimidine binding" evidence="3">
    <location>
        <begin position="280"/>
        <end position="493"/>
    </location>
</feature>
<dbReference type="STRING" id="742817.HMPREF9449_02657"/>
<comment type="caution">
    <text evidence="4">The sequence shown here is derived from an EMBL/GenBank/DDBJ whole genome shotgun (WGS) entry which is preliminary data.</text>
</comment>
<dbReference type="HOGENOM" id="CLU_017038_1_0_10"/>
<dbReference type="Gene3D" id="3.40.50.970">
    <property type="match status" value="1"/>
</dbReference>
<dbReference type="SUPFAM" id="SSF53323">
    <property type="entry name" value="Pyruvate-ferredoxin oxidoreductase, PFOR, domain III"/>
    <property type="match status" value="1"/>
</dbReference>
<evidence type="ECO:0000256" key="1">
    <source>
        <dbReference type="ARBA" id="ARBA00023002"/>
    </source>
</evidence>
<accession>H1DK71</accession>
<dbReference type="FunFam" id="3.40.50.970:FF:000022">
    <property type="entry name" value="2-oxoglutarate ferredoxin oxidoreductase alpha subunit"/>
    <property type="match status" value="1"/>
</dbReference>
<dbReference type="InterPro" id="IPR002880">
    <property type="entry name" value="Pyrv_Fd/Flavodoxin_OxRdtase_N"/>
</dbReference>
<evidence type="ECO:0000313" key="4">
    <source>
        <dbReference type="EMBL" id="EHP45685.1"/>
    </source>
</evidence>
<dbReference type="GO" id="GO:0016903">
    <property type="term" value="F:oxidoreductase activity, acting on the aldehyde or oxo group of donors"/>
    <property type="evidence" value="ECO:0007669"/>
    <property type="project" value="InterPro"/>
</dbReference>
<dbReference type="InterPro" id="IPR009014">
    <property type="entry name" value="Transketo_C/PFOR_II"/>
</dbReference>
<dbReference type="GO" id="GO:0006979">
    <property type="term" value="P:response to oxidative stress"/>
    <property type="evidence" value="ECO:0007669"/>
    <property type="project" value="TreeGrafter"/>
</dbReference>
<keyword evidence="1" id="KW-0560">Oxidoreductase</keyword>
<proteinExistence type="predicted"/>
<dbReference type="PATRIC" id="fig|742817.3.peg.2848"/>
<keyword evidence="5" id="KW-1185">Reference proteome</keyword>
<dbReference type="InterPro" id="IPR029061">
    <property type="entry name" value="THDP-binding"/>
</dbReference>
<dbReference type="Gene3D" id="3.40.920.10">
    <property type="entry name" value="Pyruvate-ferredoxin oxidoreductase, PFOR, domain III"/>
    <property type="match status" value="1"/>
</dbReference>
<reference evidence="4 5" key="1">
    <citation type="submission" date="2012-01" db="EMBL/GenBank/DDBJ databases">
        <title>The Genome Sequence of Odoribacter laneus YIT 12061.</title>
        <authorList>
            <consortium name="The Broad Institute Genome Sequencing Platform"/>
            <person name="Earl A."/>
            <person name="Ward D."/>
            <person name="Feldgarden M."/>
            <person name="Gevers D."/>
            <person name="Morotomi M."/>
            <person name="Young S.K."/>
            <person name="Zeng Q."/>
            <person name="Gargeya S."/>
            <person name="Fitzgerald M."/>
            <person name="Haas B."/>
            <person name="Abouelleil A."/>
            <person name="Alvarado L."/>
            <person name="Arachchi H.M."/>
            <person name="Berlin A."/>
            <person name="Chapman S.B."/>
            <person name="Gearin G."/>
            <person name="Goldberg J."/>
            <person name="Griggs A."/>
            <person name="Gujja S."/>
            <person name="Hansen M."/>
            <person name="Heiman D."/>
            <person name="Howarth C."/>
            <person name="Larimer J."/>
            <person name="Lui A."/>
            <person name="MacDonald P.J.P."/>
            <person name="McCowen C."/>
            <person name="Montmayeur A."/>
            <person name="Murphy C."/>
            <person name="Neiman D."/>
            <person name="Pearson M."/>
            <person name="Priest M."/>
            <person name="Roberts A."/>
            <person name="Saif S."/>
            <person name="Shea T."/>
            <person name="Sisk P."/>
            <person name="Stolte C."/>
            <person name="Sykes S."/>
            <person name="Wortman J."/>
            <person name="Nusbaum C."/>
            <person name="Birren B."/>
        </authorList>
    </citation>
    <scope>NUCLEOTIDE SEQUENCE [LARGE SCALE GENOMIC DNA]</scope>
    <source>
        <strain evidence="4 5">YIT 12061</strain>
    </source>
</reference>
<dbReference type="InterPro" id="IPR050722">
    <property type="entry name" value="Pyruvate:ferred/Flavod_OxRd"/>
</dbReference>
<dbReference type="eggNOG" id="COG0674">
    <property type="taxonomic scope" value="Bacteria"/>
</dbReference>
<dbReference type="PANTHER" id="PTHR32154">
    <property type="entry name" value="PYRUVATE-FLAVODOXIN OXIDOREDUCTASE-RELATED"/>
    <property type="match status" value="1"/>
</dbReference>
<dbReference type="CDD" id="cd07034">
    <property type="entry name" value="TPP_PYR_PFOR_IOR-alpha_like"/>
    <property type="match status" value="1"/>
</dbReference>
<feature type="domain" description="Pyruvate/ketoisovalerate oxidoreductase catalytic" evidence="2">
    <location>
        <begin position="45"/>
        <end position="234"/>
    </location>
</feature>
<dbReference type="InterPro" id="IPR022367">
    <property type="entry name" value="2-oxoacid/accept_OxRdtase_asu"/>
</dbReference>
<gene>
    <name evidence="4" type="ORF">HMPREF9449_02657</name>
</gene>
<evidence type="ECO:0000259" key="2">
    <source>
        <dbReference type="Pfam" id="PF01558"/>
    </source>
</evidence>
<dbReference type="Pfam" id="PF01855">
    <property type="entry name" value="POR_N"/>
    <property type="match status" value="1"/>
</dbReference>
<dbReference type="InterPro" id="IPR019752">
    <property type="entry name" value="Pyrv/ketoisovalerate_OxRed_cat"/>
</dbReference>
<dbReference type="PANTHER" id="PTHR32154:SF20">
    <property type="entry name" value="2-OXOGLUTARATE OXIDOREDUCTASE SUBUNIT KORA"/>
    <property type="match status" value="1"/>
</dbReference>
<dbReference type="SUPFAM" id="SSF52922">
    <property type="entry name" value="TK C-terminal domain-like"/>
    <property type="match status" value="1"/>
</dbReference>